<evidence type="ECO:0000313" key="1">
    <source>
        <dbReference type="EMBL" id="KAF2469156.1"/>
    </source>
</evidence>
<accession>A0ACB6QQG2</accession>
<organism evidence="1 2">
    <name type="scientific">Lindgomyces ingoldianus</name>
    <dbReference type="NCBI Taxonomy" id="673940"/>
    <lineage>
        <taxon>Eukaryota</taxon>
        <taxon>Fungi</taxon>
        <taxon>Dikarya</taxon>
        <taxon>Ascomycota</taxon>
        <taxon>Pezizomycotina</taxon>
        <taxon>Dothideomycetes</taxon>
        <taxon>Pleosporomycetidae</taxon>
        <taxon>Pleosporales</taxon>
        <taxon>Lindgomycetaceae</taxon>
        <taxon>Lindgomyces</taxon>
    </lineage>
</organism>
<dbReference type="EMBL" id="MU003513">
    <property type="protein sequence ID" value="KAF2469156.1"/>
    <property type="molecule type" value="Genomic_DNA"/>
</dbReference>
<name>A0ACB6QQG2_9PLEO</name>
<gene>
    <name evidence="1" type="ORF">BDR25DRAFT_356934</name>
</gene>
<dbReference type="Proteomes" id="UP000799755">
    <property type="component" value="Unassembled WGS sequence"/>
</dbReference>
<sequence length="399" mass="45755">MLPRVLRTAPVSFLHAFYYDIFLRGMFFKEIEKIHQRYSKPFLSNTYTSLHNPNILHKPARNPCQRPSLLRWDIRRKRPQSKNRNKNPKMTLANGQPLPKGKKSPDAPFRFADTEYPPLTTKVANYQKREDFPYLTESYTISFEYRIPDELLVADYYVALLKAYVHVEDRNFRMHNCTTPAGALRLLLFGFCPDSRPSSTTDRAITVTHKELADLPKEVKGEADIAEAPSSPSSLEKSVPIIYRWKHLPALKLMSEDKTDSEQVERASVTRRLRPRCNRTLKRDCNEHAQNGVAMDYRLGIQNGSATENGVNCFLSSAELPEPPQDFVIILSKNSGIIFYRSGVKIPGQNELEWLNIYVMQQDPTEHSTPCEHMSLAVWSINDMASLEILLTHEDVVSA</sequence>
<evidence type="ECO:0000313" key="2">
    <source>
        <dbReference type="Proteomes" id="UP000799755"/>
    </source>
</evidence>
<keyword evidence="2" id="KW-1185">Reference proteome</keyword>
<reference evidence="1" key="1">
    <citation type="journal article" date="2020" name="Stud. Mycol.">
        <title>101 Dothideomycetes genomes: a test case for predicting lifestyles and emergence of pathogens.</title>
        <authorList>
            <person name="Haridas S."/>
            <person name="Albert R."/>
            <person name="Binder M."/>
            <person name="Bloem J."/>
            <person name="Labutti K."/>
            <person name="Salamov A."/>
            <person name="Andreopoulos B."/>
            <person name="Baker S."/>
            <person name="Barry K."/>
            <person name="Bills G."/>
            <person name="Bluhm B."/>
            <person name="Cannon C."/>
            <person name="Castanera R."/>
            <person name="Culley D."/>
            <person name="Daum C."/>
            <person name="Ezra D."/>
            <person name="Gonzalez J."/>
            <person name="Henrissat B."/>
            <person name="Kuo A."/>
            <person name="Liang C."/>
            <person name="Lipzen A."/>
            <person name="Lutzoni F."/>
            <person name="Magnuson J."/>
            <person name="Mondo S."/>
            <person name="Nolan M."/>
            <person name="Ohm R."/>
            <person name="Pangilinan J."/>
            <person name="Park H.-J."/>
            <person name="Ramirez L."/>
            <person name="Alfaro M."/>
            <person name="Sun H."/>
            <person name="Tritt A."/>
            <person name="Yoshinaga Y."/>
            <person name="Zwiers L.-H."/>
            <person name="Turgeon B."/>
            <person name="Goodwin S."/>
            <person name="Spatafora J."/>
            <person name="Crous P."/>
            <person name="Grigoriev I."/>
        </authorList>
    </citation>
    <scope>NUCLEOTIDE SEQUENCE</scope>
    <source>
        <strain evidence="1">ATCC 200398</strain>
    </source>
</reference>
<comment type="caution">
    <text evidence="1">The sequence shown here is derived from an EMBL/GenBank/DDBJ whole genome shotgun (WGS) entry which is preliminary data.</text>
</comment>
<protein>
    <submittedName>
        <fullName evidence="1">Uncharacterized protein</fullName>
    </submittedName>
</protein>
<proteinExistence type="predicted"/>